<proteinExistence type="predicted"/>
<comment type="caution">
    <text evidence="3">The sequence shown here is derived from an EMBL/GenBank/DDBJ whole genome shotgun (WGS) entry which is preliminary data.</text>
</comment>
<evidence type="ECO:0000313" key="4">
    <source>
        <dbReference type="Proteomes" id="UP000465112"/>
    </source>
</evidence>
<protein>
    <recommendedName>
        <fullName evidence="5">VWFA domain-containing protein</fullName>
    </recommendedName>
</protein>
<keyword evidence="4" id="KW-1185">Reference proteome</keyword>
<accession>A0A6A5FPJ2</accession>
<reference evidence="3 4" key="1">
    <citation type="submission" date="2019-06" db="EMBL/GenBank/DDBJ databases">
        <title>A chromosome-scale genome assembly of the European perch, Perca fluviatilis.</title>
        <authorList>
            <person name="Roques C."/>
            <person name="Zahm M."/>
            <person name="Cabau C."/>
            <person name="Klopp C."/>
            <person name="Bouchez O."/>
            <person name="Donnadieu C."/>
            <person name="Kuhl H."/>
            <person name="Gislard M."/>
            <person name="Guendouz S."/>
            <person name="Journot L."/>
            <person name="Haffray P."/>
            <person name="Bestin A."/>
            <person name="Morvezen R."/>
            <person name="Feron R."/>
            <person name="Wen M."/>
            <person name="Jouanno E."/>
            <person name="Herpin A."/>
            <person name="Schartl M."/>
            <person name="Postlethwait J."/>
            <person name="Schaerlinger B."/>
            <person name="Chardard D."/>
            <person name="Lecocq T."/>
            <person name="Poncet C."/>
            <person name="Jaffrelo L."/>
            <person name="Lampietro C."/>
            <person name="Guiguen Y."/>
        </authorList>
    </citation>
    <scope>NUCLEOTIDE SEQUENCE [LARGE SCALE GENOMIC DNA]</scope>
    <source>
        <tissue evidence="3">Blood</tissue>
    </source>
</reference>
<name>A0A6A5FPJ2_PERFL</name>
<evidence type="ECO:0000256" key="1">
    <source>
        <dbReference type="SAM" id="MobiDB-lite"/>
    </source>
</evidence>
<dbReference type="InterPro" id="IPR040958">
    <property type="entry name" value="SNAD1"/>
</dbReference>
<evidence type="ECO:0008006" key="5">
    <source>
        <dbReference type="Google" id="ProtNLM"/>
    </source>
</evidence>
<dbReference type="AlphaFoldDB" id="A0A6A5FPJ2"/>
<feature type="compositionally biased region" description="Polar residues" evidence="1">
    <location>
        <begin position="359"/>
        <end position="370"/>
    </location>
</feature>
<feature type="chain" id="PRO_5025601390" description="VWFA domain-containing protein" evidence="2">
    <location>
        <begin position="22"/>
        <end position="423"/>
    </location>
</feature>
<sequence length="423" mass="45194">MAGLCWLAVVLAFFMSDSLTAMEQDRLASIIQGIKNEYDLGDTFSLAVNIPQDQDINDLQQVFQDDPADKVKQTVSEGQVYQGTRVVAAAQPEALSRVLGNLQPLFKRSKGHFLLIYSEESPCGPTCTTNENKDRITGKINEIIQNWGSYAFVFSKVHDVPGADTPQLAESFKQLGVSKLGLDKVFRCYKPDDSFQCTSCLSDGDVTPACVANDVQSNQEQGVGGEEGTVPSTGTDTGKEKGEGMREDSNTGEEMAEGTGEEIATGEGGGTTGGKEKGKGGQVSKGRGSAAPSLQTLRRKPSSEHLSDIFLNQRDEKILLATDAKMARLCWMVLVLAFFLYDSVAAREQINLDLRDTIPQDQDPNALQQVSKDDPEGQVSQGQGLGGEEGAVQSTGTDTGEEMGEAIGTEMTIGKGGKGGKGL</sequence>
<feature type="compositionally biased region" description="Basic and acidic residues" evidence="1">
    <location>
        <begin position="237"/>
        <end position="249"/>
    </location>
</feature>
<feature type="compositionally biased region" description="Gly residues" evidence="1">
    <location>
        <begin position="414"/>
        <end position="423"/>
    </location>
</feature>
<keyword evidence="2" id="KW-0732">Signal</keyword>
<evidence type="ECO:0000256" key="2">
    <source>
        <dbReference type="SAM" id="SignalP"/>
    </source>
</evidence>
<dbReference type="EMBL" id="VHII01000001">
    <property type="protein sequence ID" value="KAF1394555.1"/>
    <property type="molecule type" value="Genomic_DNA"/>
</dbReference>
<evidence type="ECO:0000313" key="3">
    <source>
        <dbReference type="EMBL" id="KAF1394555.1"/>
    </source>
</evidence>
<feature type="signal peptide" evidence="2">
    <location>
        <begin position="1"/>
        <end position="21"/>
    </location>
</feature>
<gene>
    <name evidence="3" type="ORF">PFLUV_G00002250</name>
</gene>
<feature type="region of interest" description="Disordered" evidence="1">
    <location>
        <begin position="217"/>
        <end position="302"/>
    </location>
</feature>
<dbReference type="Pfam" id="PF18744">
    <property type="entry name" value="SNAD1"/>
    <property type="match status" value="1"/>
</dbReference>
<feature type="region of interest" description="Disordered" evidence="1">
    <location>
        <begin position="356"/>
        <end position="423"/>
    </location>
</feature>
<feature type="compositionally biased region" description="Acidic residues" evidence="1">
    <location>
        <begin position="250"/>
        <end position="260"/>
    </location>
</feature>
<dbReference type="Proteomes" id="UP000465112">
    <property type="component" value="Chromosome 1"/>
</dbReference>
<organism evidence="3 4">
    <name type="scientific">Perca fluviatilis</name>
    <name type="common">European perch</name>
    <dbReference type="NCBI Taxonomy" id="8168"/>
    <lineage>
        <taxon>Eukaryota</taxon>
        <taxon>Metazoa</taxon>
        <taxon>Chordata</taxon>
        <taxon>Craniata</taxon>
        <taxon>Vertebrata</taxon>
        <taxon>Euteleostomi</taxon>
        <taxon>Actinopterygii</taxon>
        <taxon>Neopterygii</taxon>
        <taxon>Teleostei</taxon>
        <taxon>Neoteleostei</taxon>
        <taxon>Acanthomorphata</taxon>
        <taxon>Eupercaria</taxon>
        <taxon>Perciformes</taxon>
        <taxon>Percoidei</taxon>
        <taxon>Percidae</taxon>
        <taxon>Percinae</taxon>
        <taxon>Perca</taxon>
    </lineage>
</organism>